<reference evidence="2" key="1">
    <citation type="submission" date="2023-03" db="EMBL/GenBank/DDBJ databases">
        <title>Massive genome expansion in bonnet fungi (Mycena s.s.) driven by repeated elements and novel gene families across ecological guilds.</title>
        <authorList>
            <consortium name="Lawrence Berkeley National Laboratory"/>
            <person name="Harder C.B."/>
            <person name="Miyauchi S."/>
            <person name="Viragh M."/>
            <person name="Kuo A."/>
            <person name="Thoen E."/>
            <person name="Andreopoulos B."/>
            <person name="Lu D."/>
            <person name="Skrede I."/>
            <person name="Drula E."/>
            <person name="Henrissat B."/>
            <person name="Morin E."/>
            <person name="Kohler A."/>
            <person name="Barry K."/>
            <person name="LaButti K."/>
            <person name="Morin E."/>
            <person name="Salamov A."/>
            <person name="Lipzen A."/>
            <person name="Mereny Z."/>
            <person name="Hegedus B."/>
            <person name="Baldrian P."/>
            <person name="Stursova M."/>
            <person name="Weitz H."/>
            <person name="Taylor A."/>
            <person name="Grigoriev I.V."/>
            <person name="Nagy L.G."/>
            <person name="Martin F."/>
            <person name="Kauserud H."/>
        </authorList>
    </citation>
    <scope>NUCLEOTIDE SEQUENCE</scope>
    <source>
        <strain evidence="2">CBHHK067</strain>
    </source>
</reference>
<dbReference type="AlphaFoldDB" id="A0AAD7D6T5"/>
<feature type="region of interest" description="Disordered" evidence="1">
    <location>
        <begin position="111"/>
        <end position="164"/>
    </location>
</feature>
<protein>
    <submittedName>
        <fullName evidence="2">Uncharacterized protein</fullName>
    </submittedName>
</protein>
<organism evidence="2 3">
    <name type="scientific">Mycena rosella</name>
    <name type="common">Pink bonnet</name>
    <name type="synonym">Agaricus rosellus</name>
    <dbReference type="NCBI Taxonomy" id="1033263"/>
    <lineage>
        <taxon>Eukaryota</taxon>
        <taxon>Fungi</taxon>
        <taxon>Dikarya</taxon>
        <taxon>Basidiomycota</taxon>
        <taxon>Agaricomycotina</taxon>
        <taxon>Agaricomycetes</taxon>
        <taxon>Agaricomycetidae</taxon>
        <taxon>Agaricales</taxon>
        <taxon>Marasmiineae</taxon>
        <taxon>Mycenaceae</taxon>
        <taxon>Mycena</taxon>
    </lineage>
</organism>
<evidence type="ECO:0000256" key="1">
    <source>
        <dbReference type="SAM" id="MobiDB-lite"/>
    </source>
</evidence>
<evidence type="ECO:0000313" key="3">
    <source>
        <dbReference type="Proteomes" id="UP001221757"/>
    </source>
</evidence>
<feature type="compositionally biased region" description="Basic and acidic residues" evidence="1">
    <location>
        <begin position="150"/>
        <end position="161"/>
    </location>
</feature>
<feature type="compositionally biased region" description="Basic residues" evidence="1">
    <location>
        <begin position="130"/>
        <end position="143"/>
    </location>
</feature>
<dbReference type="Proteomes" id="UP001221757">
    <property type="component" value="Unassembled WGS sequence"/>
</dbReference>
<name>A0AAD7D6T5_MYCRO</name>
<proteinExistence type="predicted"/>
<evidence type="ECO:0000313" key="2">
    <source>
        <dbReference type="EMBL" id="KAJ7676369.1"/>
    </source>
</evidence>
<comment type="caution">
    <text evidence="2">The sequence shown here is derived from an EMBL/GenBank/DDBJ whole genome shotgun (WGS) entry which is preliminary data.</text>
</comment>
<keyword evidence="3" id="KW-1185">Reference proteome</keyword>
<dbReference type="EMBL" id="JARKIE010000143">
    <property type="protein sequence ID" value="KAJ7676369.1"/>
    <property type="molecule type" value="Genomic_DNA"/>
</dbReference>
<sequence>MTPATFRNGQDMRSWMPSRIREHQVPTTNQRIPACVHGEIAGGMDTRKYNAGTRGSAERAWGWVEWGGYEDDGRVEGYGYVSILASRMGLGDKKGVASRIYAAISRRRGRGAAAEAPIDSPKIAANGGSGRRRAPIANSRRKGLVAESSSARDNEPRDESRMASVGAAAWTVAASNLSVIASLPRTRAHPVRAPKMA</sequence>
<gene>
    <name evidence="2" type="ORF">B0H17DRAFT_1139937</name>
</gene>
<accession>A0AAD7D6T5</accession>